<gene>
    <name evidence="2" type="ORF">NDU88_003153</name>
</gene>
<evidence type="ECO:0000313" key="2">
    <source>
        <dbReference type="EMBL" id="KAJ1082992.1"/>
    </source>
</evidence>
<dbReference type="Proteomes" id="UP001066276">
    <property type="component" value="Chromosome 12"/>
</dbReference>
<dbReference type="AlphaFoldDB" id="A0AAV7KUU0"/>
<protein>
    <submittedName>
        <fullName evidence="2">Uncharacterized protein</fullName>
    </submittedName>
</protein>
<feature type="compositionally biased region" description="Low complexity" evidence="1">
    <location>
        <begin position="63"/>
        <end position="77"/>
    </location>
</feature>
<evidence type="ECO:0000256" key="1">
    <source>
        <dbReference type="SAM" id="MobiDB-lite"/>
    </source>
</evidence>
<organism evidence="2 3">
    <name type="scientific">Pleurodeles waltl</name>
    <name type="common">Iberian ribbed newt</name>
    <dbReference type="NCBI Taxonomy" id="8319"/>
    <lineage>
        <taxon>Eukaryota</taxon>
        <taxon>Metazoa</taxon>
        <taxon>Chordata</taxon>
        <taxon>Craniata</taxon>
        <taxon>Vertebrata</taxon>
        <taxon>Euteleostomi</taxon>
        <taxon>Amphibia</taxon>
        <taxon>Batrachia</taxon>
        <taxon>Caudata</taxon>
        <taxon>Salamandroidea</taxon>
        <taxon>Salamandridae</taxon>
        <taxon>Pleurodelinae</taxon>
        <taxon>Pleurodeles</taxon>
    </lineage>
</organism>
<proteinExistence type="predicted"/>
<comment type="caution">
    <text evidence="2">The sequence shown here is derived from an EMBL/GenBank/DDBJ whole genome shotgun (WGS) entry which is preliminary data.</text>
</comment>
<reference evidence="2" key="1">
    <citation type="journal article" date="2022" name="bioRxiv">
        <title>Sequencing and chromosome-scale assembly of the giantPleurodeles waltlgenome.</title>
        <authorList>
            <person name="Brown T."/>
            <person name="Elewa A."/>
            <person name="Iarovenko S."/>
            <person name="Subramanian E."/>
            <person name="Araus A.J."/>
            <person name="Petzold A."/>
            <person name="Susuki M."/>
            <person name="Suzuki K.-i.T."/>
            <person name="Hayashi T."/>
            <person name="Toyoda A."/>
            <person name="Oliveira C."/>
            <person name="Osipova E."/>
            <person name="Leigh N.D."/>
            <person name="Simon A."/>
            <person name="Yun M.H."/>
        </authorList>
    </citation>
    <scope>NUCLEOTIDE SEQUENCE</scope>
    <source>
        <strain evidence="2">20211129_DDA</strain>
        <tissue evidence="2">Liver</tissue>
    </source>
</reference>
<name>A0AAV7KUU0_PLEWA</name>
<feature type="region of interest" description="Disordered" evidence="1">
    <location>
        <begin position="60"/>
        <end position="87"/>
    </location>
</feature>
<accession>A0AAV7KUU0</accession>
<keyword evidence="3" id="KW-1185">Reference proteome</keyword>
<dbReference type="EMBL" id="JANPWB010000016">
    <property type="protein sequence ID" value="KAJ1082992.1"/>
    <property type="molecule type" value="Genomic_DNA"/>
</dbReference>
<sequence>MPRRVPRCGGEKRFSSAARPHFLSGKTVQQGLLEYVVPPQQVVENVKWQCQSALHCGAENRFSSAGPDGGRSPSPGGECQMAESVLR</sequence>
<evidence type="ECO:0000313" key="3">
    <source>
        <dbReference type="Proteomes" id="UP001066276"/>
    </source>
</evidence>